<evidence type="ECO:0000313" key="16">
    <source>
        <dbReference type="EMBL" id="MDQ0224838.1"/>
    </source>
</evidence>
<keyword evidence="5 12" id="KW-0235">DNA replication</keyword>
<comment type="subunit">
    <text evidence="12">Monomer. Interacts with DnaB.</text>
</comment>
<dbReference type="Gene3D" id="3.90.980.10">
    <property type="entry name" value="DNA primase, catalytic core, N-terminal domain"/>
    <property type="match status" value="1"/>
</dbReference>
<dbReference type="Proteomes" id="UP001232245">
    <property type="component" value="Unassembled WGS sequence"/>
</dbReference>
<keyword evidence="4 12" id="KW-0548">Nucleotidyltransferase</keyword>
<dbReference type="Gene3D" id="3.40.1360.10">
    <property type="match status" value="1"/>
</dbReference>
<evidence type="ECO:0000256" key="7">
    <source>
        <dbReference type="ARBA" id="ARBA00022771"/>
    </source>
</evidence>
<protein>
    <recommendedName>
        <fullName evidence="12 13">DNA primase</fullName>
        <ecNumber evidence="12">2.7.7.101</ecNumber>
    </recommendedName>
</protein>
<evidence type="ECO:0000259" key="15">
    <source>
        <dbReference type="PROSITE" id="PS50880"/>
    </source>
</evidence>
<keyword evidence="8 12" id="KW-0862">Zinc</keyword>
<dbReference type="InterPro" id="IPR006295">
    <property type="entry name" value="DNA_primase_DnaG"/>
</dbReference>
<dbReference type="SMART" id="SM00493">
    <property type="entry name" value="TOPRIM"/>
    <property type="match status" value="1"/>
</dbReference>
<dbReference type="InterPro" id="IPR006171">
    <property type="entry name" value="TOPRIM_dom"/>
</dbReference>
<keyword evidence="7 12" id="KW-0863">Zinc-finger</keyword>
<dbReference type="EMBL" id="JAUSTZ010000002">
    <property type="protein sequence ID" value="MDQ0224838.1"/>
    <property type="molecule type" value="Genomic_DNA"/>
</dbReference>
<dbReference type="NCBIfam" id="TIGR01391">
    <property type="entry name" value="dnaG"/>
    <property type="match status" value="1"/>
</dbReference>
<dbReference type="InterPro" id="IPR013264">
    <property type="entry name" value="DNAG_N"/>
</dbReference>
<evidence type="ECO:0000256" key="9">
    <source>
        <dbReference type="ARBA" id="ARBA00022842"/>
    </source>
</evidence>
<feature type="coiled-coil region" evidence="14">
    <location>
        <begin position="564"/>
        <end position="591"/>
    </location>
</feature>
<evidence type="ECO:0000256" key="13">
    <source>
        <dbReference type="PIRNR" id="PIRNR002811"/>
    </source>
</evidence>
<evidence type="ECO:0000256" key="11">
    <source>
        <dbReference type="ARBA" id="ARBA00023163"/>
    </source>
</evidence>
<comment type="catalytic activity">
    <reaction evidence="12">
        <text>ssDNA + n NTP = ssDNA/pppN(pN)n-1 hybrid + (n-1) diphosphate.</text>
        <dbReference type="EC" id="2.7.7.101"/>
    </reaction>
</comment>
<evidence type="ECO:0000313" key="17">
    <source>
        <dbReference type="Proteomes" id="UP001232245"/>
    </source>
</evidence>
<keyword evidence="10 12" id="KW-0238">DNA-binding</keyword>
<dbReference type="InterPro" id="IPR019475">
    <property type="entry name" value="DNA_primase_DnaB-bd"/>
</dbReference>
<evidence type="ECO:0000256" key="12">
    <source>
        <dbReference type="HAMAP-Rule" id="MF_00974"/>
    </source>
</evidence>
<dbReference type="Gene3D" id="3.90.580.10">
    <property type="entry name" value="Zinc finger, CHC2-type domain"/>
    <property type="match status" value="1"/>
</dbReference>
<dbReference type="GO" id="GO:0016779">
    <property type="term" value="F:nucleotidyltransferase activity"/>
    <property type="evidence" value="ECO:0007669"/>
    <property type="project" value="UniProtKB-KW"/>
</dbReference>
<dbReference type="EC" id="2.7.7.101" evidence="12"/>
<dbReference type="SUPFAM" id="SSF57783">
    <property type="entry name" value="Zinc beta-ribbon"/>
    <property type="match status" value="1"/>
</dbReference>
<feature type="zinc finger region" description="CHC2-type" evidence="12">
    <location>
        <begin position="40"/>
        <end position="64"/>
    </location>
</feature>
<feature type="domain" description="Toprim" evidence="15">
    <location>
        <begin position="262"/>
        <end position="343"/>
    </location>
</feature>
<dbReference type="PANTHER" id="PTHR30313:SF2">
    <property type="entry name" value="DNA PRIMASE"/>
    <property type="match status" value="1"/>
</dbReference>
<proteinExistence type="inferred from homology"/>
<evidence type="ECO:0000256" key="1">
    <source>
        <dbReference type="ARBA" id="ARBA00022478"/>
    </source>
</evidence>
<dbReference type="InterPro" id="IPR037068">
    <property type="entry name" value="DNA_primase_core_N_sf"/>
</dbReference>
<keyword evidence="3 12" id="KW-0808">Transferase</keyword>
<comment type="caution">
    <text evidence="16">The sequence shown here is derived from an EMBL/GenBank/DDBJ whole genome shotgun (WGS) entry which is preliminary data.</text>
</comment>
<gene>
    <name evidence="12" type="primary">dnaG</name>
    <name evidence="16" type="ORF">J2S02_001167</name>
</gene>
<dbReference type="SUPFAM" id="SSF56731">
    <property type="entry name" value="DNA primase core"/>
    <property type="match status" value="1"/>
</dbReference>
<sequence>MGNRIPEELIEKIQRTSDIVDVISEYVQLKKQGRNYFGLCPFHGEKSPSFSVSADKQIYHCFGCGAGGNVFSFLMQHNGYTFIEAAQHLADRANIELPNITVPSVNQTSVSKDADKMIEAHELLKKFYHHLLINTKEGQPALDYLINRGFTKEIIDKFEIGYALDSWDLITKFLKSRNFDLSVMEEAGLVVKKNNSEDFFDRFRNRIMFPISDHHGATVAFSGRVLGDEKPKYLNSPETKIFNKSKLLYNFNRARVHIRKNQQVVLFEGYADVISADRSGVEYSIATMGTSLTEEQAKIIRRNVNEVTLCYDSDSAGIEATIRASKILTAAGCTVKVALIPDGLDPDDYINKFGADKFKNDVIGASVPLMTFKMKYFRRGRNLQNEGERLQYIDNVMIEISKLENAIEKEIYLKQLSKEFDLSMDVLKEQLQQKESQYKPKQQGSVQKRVEESQYQRKPINTKRLLPAFHTAERMLIGHMLRSKDFAEKVLERLGLQFNIEEHKAIVTYLYAYYEEGNPENVSSFLSRLPNPELQHIVSNIAMIPLNPEVSEQELTDYIKQVLNHQKMLMIKEKEAEKNEAERNKQYKEAAQIAMEIIQLKQSLKV</sequence>
<keyword evidence="17" id="KW-1185">Reference proteome</keyword>
<accession>A0ABT9YZU6</accession>
<dbReference type="InterPro" id="IPR002694">
    <property type="entry name" value="Znf_CHC2"/>
</dbReference>
<reference evidence="16 17" key="1">
    <citation type="submission" date="2023-07" db="EMBL/GenBank/DDBJ databases">
        <title>Genomic Encyclopedia of Type Strains, Phase IV (KMG-IV): sequencing the most valuable type-strain genomes for metagenomic binning, comparative biology and taxonomic classification.</title>
        <authorList>
            <person name="Goeker M."/>
        </authorList>
    </citation>
    <scope>NUCLEOTIDE SEQUENCE [LARGE SCALE GENOMIC DNA]</scope>
    <source>
        <strain evidence="16 17">DSM 17723</strain>
    </source>
</reference>
<dbReference type="HAMAP" id="MF_00974">
    <property type="entry name" value="DNA_primase_DnaG"/>
    <property type="match status" value="1"/>
</dbReference>
<keyword evidence="11 12" id="KW-0804">Transcription</keyword>
<keyword evidence="1 12" id="KW-0240">DNA-directed RNA polymerase</keyword>
<keyword evidence="6 12" id="KW-0479">Metal-binding</keyword>
<keyword evidence="9" id="KW-0460">Magnesium</keyword>
<dbReference type="InterPro" id="IPR016136">
    <property type="entry name" value="DNA_helicase_N/primase_C"/>
</dbReference>
<dbReference type="InterPro" id="IPR034151">
    <property type="entry name" value="TOPRIM_DnaG_bac"/>
</dbReference>
<dbReference type="InterPro" id="IPR030846">
    <property type="entry name" value="DnaG_bac"/>
</dbReference>
<comment type="function">
    <text evidence="12 13">RNA polymerase that catalyzes the synthesis of short RNA molecules used as primers for DNA polymerase during DNA replication.</text>
</comment>
<dbReference type="Gene3D" id="1.10.860.10">
    <property type="entry name" value="DNAb Helicase, Chain A"/>
    <property type="match status" value="1"/>
</dbReference>
<dbReference type="InterPro" id="IPR036977">
    <property type="entry name" value="DNA_primase_Znf_CHC2"/>
</dbReference>
<dbReference type="SUPFAM" id="SSF48024">
    <property type="entry name" value="N-terminal domain of DnaB helicase"/>
    <property type="match status" value="1"/>
</dbReference>
<evidence type="ECO:0000256" key="10">
    <source>
        <dbReference type="ARBA" id="ARBA00023125"/>
    </source>
</evidence>
<evidence type="ECO:0000256" key="2">
    <source>
        <dbReference type="ARBA" id="ARBA00022515"/>
    </source>
</evidence>
<evidence type="ECO:0000256" key="5">
    <source>
        <dbReference type="ARBA" id="ARBA00022705"/>
    </source>
</evidence>
<dbReference type="Pfam" id="PF08275">
    <property type="entry name" value="DNAG_N"/>
    <property type="match status" value="1"/>
</dbReference>
<dbReference type="SMART" id="SM00400">
    <property type="entry name" value="ZnF_CHCC"/>
    <property type="match status" value="1"/>
</dbReference>
<comment type="domain">
    <text evidence="12">Contains an N-terminal zinc-binding domain, a central core domain that contains the primase activity, and a C-terminal DnaB-binding domain.</text>
</comment>
<dbReference type="Pfam" id="PF13155">
    <property type="entry name" value="Toprim_2"/>
    <property type="match status" value="1"/>
</dbReference>
<evidence type="ECO:0000256" key="8">
    <source>
        <dbReference type="ARBA" id="ARBA00022833"/>
    </source>
</evidence>
<evidence type="ECO:0000256" key="14">
    <source>
        <dbReference type="SAM" id="Coils"/>
    </source>
</evidence>
<dbReference type="PANTHER" id="PTHR30313">
    <property type="entry name" value="DNA PRIMASE"/>
    <property type="match status" value="1"/>
</dbReference>
<dbReference type="PIRSF" id="PIRSF002811">
    <property type="entry name" value="DnaG"/>
    <property type="match status" value="1"/>
</dbReference>
<dbReference type="InterPro" id="IPR036185">
    <property type="entry name" value="DNA_heli_DnaB-like_N_sf"/>
</dbReference>
<evidence type="ECO:0000256" key="3">
    <source>
        <dbReference type="ARBA" id="ARBA00022679"/>
    </source>
</evidence>
<keyword evidence="2 12" id="KW-0639">Primosome</keyword>
<dbReference type="RefSeq" id="WP_174880041.1">
    <property type="nucleotide sequence ID" value="NZ_CADEPK010000091.1"/>
</dbReference>
<evidence type="ECO:0000256" key="6">
    <source>
        <dbReference type="ARBA" id="ARBA00022723"/>
    </source>
</evidence>
<dbReference type="PROSITE" id="PS50880">
    <property type="entry name" value="TOPRIM"/>
    <property type="match status" value="1"/>
</dbReference>
<comment type="cofactor">
    <cofactor evidence="12 13">
        <name>Zn(2+)</name>
        <dbReference type="ChEBI" id="CHEBI:29105"/>
    </cofactor>
    <text evidence="12 13">Binds 1 zinc ion per monomer.</text>
</comment>
<organism evidence="16 17">
    <name type="scientific">Metabacillus niabensis</name>
    <dbReference type="NCBI Taxonomy" id="324854"/>
    <lineage>
        <taxon>Bacteria</taxon>
        <taxon>Bacillati</taxon>
        <taxon>Bacillota</taxon>
        <taxon>Bacilli</taxon>
        <taxon>Bacillales</taxon>
        <taxon>Bacillaceae</taxon>
        <taxon>Metabacillus</taxon>
    </lineage>
</organism>
<dbReference type="Gene3D" id="6.10.140.360">
    <property type="match status" value="1"/>
</dbReference>
<evidence type="ECO:0000256" key="4">
    <source>
        <dbReference type="ARBA" id="ARBA00022695"/>
    </source>
</evidence>
<name>A0ABT9YZU6_9BACI</name>
<dbReference type="CDD" id="cd03364">
    <property type="entry name" value="TOPRIM_DnaG_primases"/>
    <property type="match status" value="1"/>
</dbReference>
<dbReference type="Pfam" id="PF10410">
    <property type="entry name" value="DnaB_bind"/>
    <property type="match status" value="1"/>
</dbReference>
<dbReference type="Pfam" id="PF01807">
    <property type="entry name" value="Zn_ribbon_DnaG"/>
    <property type="match status" value="1"/>
</dbReference>
<keyword evidence="14" id="KW-0175">Coiled coil</keyword>
<comment type="similarity">
    <text evidence="12 13">Belongs to the DnaG primase family.</text>
</comment>
<dbReference type="InterPro" id="IPR050219">
    <property type="entry name" value="DnaG_primase"/>
</dbReference>